<dbReference type="GO" id="GO:0016504">
    <property type="term" value="F:peptidase activator activity"/>
    <property type="evidence" value="ECO:0007669"/>
    <property type="project" value="InterPro"/>
</dbReference>
<feature type="domain" description="Proteasome activator complex subunit 4 C-terminal" evidence="2">
    <location>
        <begin position="613"/>
        <end position="659"/>
    </location>
</feature>
<evidence type="ECO:0000259" key="3">
    <source>
        <dbReference type="Pfam" id="PF23096"/>
    </source>
</evidence>
<dbReference type="InterPro" id="IPR021843">
    <property type="entry name" value="PSME4_C"/>
</dbReference>
<evidence type="ECO:0000313" key="5">
    <source>
        <dbReference type="Proteomes" id="UP000053660"/>
    </source>
</evidence>
<dbReference type="AlphaFoldDB" id="A0A0B1TEN9"/>
<dbReference type="GO" id="GO:0016607">
    <property type="term" value="C:nuclear speck"/>
    <property type="evidence" value="ECO:0007669"/>
    <property type="project" value="UniProtKB-SubCell"/>
</dbReference>
<dbReference type="OrthoDB" id="5848339at2759"/>
<dbReference type="SUPFAM" id="SSF48371">
    <property type="entry name" value="ARM repeat"/>
    <property type="match status" value="1"/>
</dbReference>
<dbReference type="GO" id="GO:0070628">
    <property type="term" value="F:proteasome binding"/>
    <property type="evidence" value="ECO:0007669"/>
    <property type="project" value="InterPro"/>
</dbReference>
<name>A0A0B1TEN9_OESDE</name>
<sequence>MLLQQLSRKDLTHSRMKLCRIMLWHCQMEKSGIETIKVLLSKLADEEKYLRDRSAEQLCYWLKKNKVPTIRMNWCCPIQPKDSTLKCGLRPDNVCLAYDSRNLPNTEQKWNSTVFISKQYGCYKWPPFINTVVFAKKPQIVRSQLNECEKAIVAAFEDPQLFRRWVILLLIEKRDMPQISESTIWIIKYLLRNFPNNPRLYKQITGTLLALLKSRRRAEQRLAAEFFAGVAMGTKYRGFKELNELWKWLAPAVDVFYDHMNADAHYAWHACLATVLHSNDPRRYWWLIEQLLKGMARPAPTAWHQAVRLVSLLANTWRETETRRRICEIAWRSLPKARIETQRVGISTALKNICAIIDANMNNDFKGLPKRFHIEDIDFWLQRFEGNLGETASTRSGASSTRGSETNVALPVAQQLAINELAAKLAEASPSSSNTDLGQNYLRTLLEFLLQYYEDSITCLTPGIISLFPVLLEYANEEDAESMGSYKDMDIKYSASLLIYEYMSGLLLSPKFADQFLNTVIQSYYTAYLWRVRVSVLKFIQVLVFSNIYELERKGRAAKVVRLIFDAIIDRQMEVRTEASRCMLTLLHCKYMKVNNELTKYLHDMMKNRNMSTLHGAVLGMGAVVTAHPFTTPPEIKPILKSLCGVTSHNAVLQMEVRTEASRCMLTLLHCKYMKVNNELTKYLHDMMKNRNMSTLHGAILGMGAVVTAHPFTTPPEIKPILKSLCGVTSHNAVLQKAATTALREFRRTHRENWEETAKILGSEIVYKIENAIAPVYYA</sequence>
<dbReference type="InterPro" id="IPR011989">
    <property type="entry name" value="ARM-like"/>
</dbReference>
<dbReference type="EMBL" id="KN550393">
    <property type="protein sequence ID" value="KHJ94277.1"/>
    <property type="molecule type" value="Genomic_DNA"/>
</dbReference>
<dbReference type="GO" id="GO:0010499">
    <property type="term" value="P:proteasomal ubiquitin-independent protein catabolic process"/>
    <property type="evidence" value="ECO:0007669"/>
    <property type="project" value="TreeGrafter"/>
</dbReference>
<evidence type="ECO:0008006" key="6">
    <source>
        <dbReference type="Google" id="ProtNLM"/>
    </source>
</evidence>
<dbReference type="Gene3D" id="1.25.10.10">
    <property type="entry name" value="Leucine-rich Repeat Variant"/>
    <property type="match status" value="1"/>
</dbReference>
<evidence type="ECO:0000259" key="2">
    <source>
        <dbReference type="Pfam" id="PF11919"/>
    </source>
</evidence>
<feature type="domain" description="Proteasome activator complex subunit 4 C-terminal" evidence="2">
    <location>
        <begin position="695"/>
        <end position="779"/>
    </location>
</feature>
<comment type="subcellular location">
    <subcellularLocation>
        <location evidence="1">Nucleus speckle</location>
    </subcellularLocation>
</comment>
<organism evidence="4 5">
    <name type="scientific">Oesophagostomum dentatum</name>
    <name type="common">Nodular worm</name>
    <dbReference type="NCBI Taxonomy" id="61180"/>
    <lineage>
        <taxon>Eukaryota</taxon>
        <taxon>Metazoa</taxon>
        <taxon>Ecdysozoa</taxon>
        <taxon>Nematoda</taxon>
        <taxon>Chromadorea</taxon>
        <taxon>Rhabditida</taxon>
        <taxon>Rhabditina</taxon>
        <taxon>Rhabditomorpha</taxon>
        <taxon>Strongyloidea</taxon>
        <taxon>Strongylidae</taxon>
        <taxon>Oesophagostomum</taxon>
    </lineage>
</organism>
<dbReference type="Pfam" id="PF23096">
    <property type="entry name" value="HEAT_PSME4"/>
    <property type="match status" value="1"/>
</dbReference>
<reference evidence="4 5" key="1">
    <citation type="submission" date="2014-03" db="EMBL/GenBank/DDBJ databases">
        <title>Draft genome of the hookworm Oesophagostomum dentatum.</title>
        <authorList>
            <person name="Mitreva M."/>
        </authorList>
    </citation>
    <scope>NUCLEOTIDE SEQUENCE [LARGE SCALE GENOMIC DNA]</scope>
    <source>
        <strain evidence="4 5">OD-Hann</strain>
    </source>
</reference>
<dbReference type="PANTHER" id="PTHR32170:SF4">
    <property type="entry name" value="DUF3437 DOMAIN-CONTAINING PROTEIN-RELATED"/>
    <property type="match status" value="1"/>
</dbReference>
<dbReference type="PANTHER" id="PTHR32170">
    <property type="entry name" value="PROTEASOME ACTIVATOR COMPLEX SUBUNIT 4"/>
    <property type="match status" value="1"/>
</dbReference>
<protein>
    <recommendedName>
        <fullName evidence="6">Proteasome activator complex subunit 4 C-terminal domain-containing protein</fullName>
    </recommendedName>
</protein>
<accession>A0A0B1TEN9</accession>
<proteinExistence type="predicted"/>
<dbReference type="Pfam" id="PF11919">
    <property type="entry name" value="PSME4_C"/>
    <property type="match status" value="2"/>
</dbReference>
<evidence type="ECO:0000313" key="4">
    <source>
        <dbReference type="EMBL" id="KHJ94277.1"/>
    </source>
</evidence>
<gene>
    <name evidence="4" type="ORF">OESDEN_05792</name>
</gene>
<dbReference type="GO" id="GO:0005829">
    <property type="term" value="C:cytosol"/>
    <property type="evidence" value="ECO:0007669"/>
    <property type="project" value="TreeGrafter"/>
</dbReference>
<keyword evidence="5" id="KW-1185">Reference proteome</keyword>
<feature type="domain" description="Proteasome activator complex subunit 4-like HEAT repeat-like" evidence="3">
    <location>
        <begin position="35"/>
        <end position="312"/>
    </location>
</feature>
<dbReference type="Proteomes" id="UP000053660">
    <property type="component" value="Unassembled WGS sequence"/>
</dbReference>
<dbReference type="InterPro" id="IPR055455">
    <property type="entry name" value="HEAT_PSME4"/>
</dbReference>
<dbReference type="InterPro" id="IPR016024">
    <property type="entry name" value="ARM-type_fold"/>
</dbReference>
<evidence type="ECO:0000256" key="1">
    <source>
        <dbReference type="ARBA" id="ARBA00004324"/>
    </source>
</evidence>
<dbReference type="InterPro" id="IPR035309">
    <property type="entry name" value="PSME4"/>
</dbReference>